<feature type="domain" description="Major facilitator superfamily (MFS) profile" evidence="6">
    <location>
        <begin position="42"/>
        <end position="511"/>
    </location>
</feature>
<feature type="transmembrane region" description="Helical" evidence="5">
    <location>
        <begin position="165"/>
        <end position="185"/>
    </location>
</feature>
<dbReference type="GO" id="GO:0022857">
    <property type="term" value="F:transmembrane transporter activity"/>
    <property type="evidence" value="ECO:0007669"/>
    <property type="project" value="InterPro"/>
</dbReference>
<feature type="transmembrane region" description="Helical" evidence="5">
    <location>
        <begin position="486"/>
        <end position="505"/>
    </location>
</feature>
<feature type="transmembrane region" description="Helical" evidence="5">
    <location>
        <begin position="403"/>
        <end position="433"/>
    </location>
</feature>
<keyword evidence="4 5" id="KW-0472">Membrane</keyword>
<evidence type="ECO:0000256" key="2">
    <source>
        <dbReference type="ARBA" id="ARBA00022692"/>
    </source>
</evidence>
<accession>A0A2H1VNZ8</accession>
<evidence type="ECO:0000313" key="7">
    <source>
        <dbReference type="EMBL" id="SOQ42526.1"/>
    </source>
</evidence>
<dbReference type="Pfam" id="PF07690">
    <property type="entry name" value="MFS_1"/>
    <property type="match status" value="1"/>
</dbReference>
<reference evidence="7" key="1">
    <citation type="submission" date="2016-07" db="EMBL/GenBank/DDBJ databases">
        <authorList>
            <person name="Bretaudeau A."/>
        </authorList>
    </citation>
    <scope>NUCLEOTIDE SEQUENCE</scope>
    <source>
        <strain evidence="7">Rice</strain>
        <tissue evidence="7">Whole body</tissue>
    </source>
</reference>
<dbReference type="PANTHER" id="PTHR11662">
    <property type="entry name" value="SOLUTE CARRIER FAMILY 17"/>
    <property type="match status" value="1"/>
</dbReference>
<feature type="transmembrane region" description="Helical" evidence="5">
    <location>
        <begin position="321"/>
        <end position="342"/>
    </location>
</feature>
<gene>
    <name evidence="7" type="ORF">SFRICE_007045</name>
</gene>
<dbReference type="FunFam" id="1.20.1250.20:FF:000532">
    <property type="entry name" value="SLC (SoLute Carrier) homolog"/>
    <property type="match status" value="1"/>
</dbReference>
<dbReference type="InterPro" id="IPR036259">
    <property type="entry name" value="MFS_trans_sf"/>
</dbReference>
<dbReference type="InterPro" id="IPR050382">
    <property type="entry name" value="MFS_Na/Anion_cotransporter"/>
</dbReference>
<evidence type="ECO:0000256" key="3">
    <source>
        <dbReference type="ARBA" id="ARBA00022989"/>
    </source>
</evidence>
<comment type="subcellular location">
    <subcellularLocation>
        <location evidence="1">Membrane</location>
        <topology evidence="1">Multi-pass membrane protein</topology>
    </subcellularLocation>
</comment>
<dbReference type="PANTHER" id="PTHR11662:SF280">
    <property type="entry name" value="FI21844P1-RELATED"/>
    <property type="match status" value="1"/>
</dbReference>
<dbReference type="InterPro" id="IPR011701">
    <property type="entry name" value="MFS"/>
</dbReference>
<dbReference type="GO" id="GO:0016020">
    <property type="term" value="C:membrane"/>
    <property type="evidence" value="ECO:0007669"/>
    <property type="project" value="UniProtKB-SubCell"/>
</dbReference>
<feature type="transmembrane region" description="Helical" evidence="5">
    <location>
        <begin position="260"/>
        <end position="280"/>
    </location>
</feature>
<dbReference type="PROSITE" id="PS50850">
    <property type="entry name" value="MFS"/>
    <property type="match status" value="1"/>
</dbReference>
<dbReference type="Gene3D" id="1.20.1250.20">
    <property type="entry name" value="MFS general substrate transporter like domains"/>
    <property type="match status" value="2"/>
</dbReference>
<feature type="transmembrane region" description="Helical" evidence="5">
    <location>
        <begin position="453"/>
        <end position="474"/>
    </location>
</feature>
<dbReference type="SUPFAM" id="SSF103473">
    <property type="entry name" value="MFS general substrate transporter"/>
    <property type="match status" value="1"/>
</dbReference>
<evidence type="ECO:0000256" key="1">
    <source>
        <dbReference type="ARBA" id="ARBA00004141"/>
    </source>
</evidence>
<evidence type="ECO:0000259" key="6">
    <source>
        <dbReference type="PROSITE" id="PS50850"/>
    </source>
</evidence>
<name>A0A2H1VNZ8_SPOFR</name>
<feature type="transmembrane region" description="Helical" evidence="5">
    <location>
        <begin position="138"/>
        <end position="159"/>
    </location>
</feature>
<sequence length="552" mass="60941">MGKDETLPDYEYSKVPTKQILAEKQEIPTHYGYGVRHVQLLICFLCILVSFIARGHMGVTIVAMSDTPTENKSIANNTTIQTDVGNVTNVQGEVEINATIEDIDNLTDRYKKNEEETNGTAAEYHHKKYIWLKSTQEMVLGSFFLGYCIMTFPMGMVVQRWGGKIPLQIALFVNGVASLLAPWVIHWGGWKAVCACRVLQGLSQAGVYPSIQNLLSNWVPVNERGTLTSYVYTGSTLGTVIAFQMAGYLAESRWGWPSTFWVVGAICMALFAVLTIFGAASPPRHKSISEEEKTYIMGRVDDGTVKKLSIPWKAILTSRHVWGVLATHVGSGVSFVFFFTQVPSYIHYILKIDVRSSGILSSLPYVVSFFTSLSFGVLSDYLTNNKYLEVKNGRRLFNTQVGVAVALICVTFTTSTVVAVLCLVASMGCHMAMHVGWMVNHMDLAPNFSGTLMTLGNTGMNIFNVLLPILISYVVTDVHNQTQWRIIFFTIASAGFVANAIFVLTTSADTQPWNDSEQTGRVIPALTLRKATCKTPKGWTLYAGAQGFEVSL</sequence>
<protein>
    <submittedName>
        <fullName evidence="7">SFRICE_007045</fullName>
    </submittedName>
</protein>
<keyword evidence="2 5" id="KW-0812">Transmembrane</keyword>
<evidence type="ECO:0000256" key="5">
    <source>
        <dbReference type="SAM" id="Phobius"/>
    </source>
</evidence>
<dbReference type="GO" id="GO:0006820">
    <property type="term" value="P:monoatomic anion transport"/>
    <property type="evidence" value="ECO:0007669"/>
    <property type="project" value="TreeGrafter"/>
</dbReference>
<evidence type="ECO:0000256" key="4">
    <source>
        <dbReference type="ARBA" id="ARBA00023136"/>
    </source>
</evidence>
<dbReference type="AlphaFoldDB" id="A0A2H1VNZ8"/>
<feature type="transmembrane region" description="Helical" evidence="5">
    <location>
        <begin position="38"/>
        <end position="63"/>
    </location>
</feature>
<feature type="transmembrane region" description="Helical" evidence="5">
    <location>
        <begin position="230"/>
        <end position="248"/>
    </location>
</feature>
<keyword evidence="3 5" id="KW-1133">Transmembrane helix</keyword>
<feature type="transmembrane region" description="Helical" evidence="5">
    <location>
        <begin position="362"/>
        <end position="382"/>
    </location>
</feature>
<dbReference type="InterPro" id="IPR020846">
    <property type="entry name" value="MFS_dom"/>
</dbReference>
<organism evidence="7">
    <name type="scientific">Spodoptera frugiperda</name>
    <name type="common">Fall armyworm</name>
    <dbReference type="NCBI Taxonomy" id="7108"/>
    <lineage>
        <taxon>Eukaryota</taxon>
        <taxon>Metazoa</taxon>
        <taxon>Ecdysozoa</taxon>
        <taxon>Arthropoda</taxon>
        <taxon>Hexapoda</taxon>
        <taxon>Insecta</taxon>
        <taxon>Pterygota</taxon>
        <taxon>Neoptera</taxon>
        <taxon>Endopterygota</taxon>
        <taxon>Lepidoptera</taxon>
        <taxon>Glossata</taxon>
        <taxon>Ditrysia</taxon>
        <taxon>Noctuoidea</taxon>
        <taxon>Noctuidae</taxon>
        <taxon>Amphipyrinae</taxon>
        <taxon>Spodoptera</taxon>
    </lineage>
</organism>
<proteinExistence type="predicted"/>
<dbReference type="EMBL" id="ODYU01003582">
    <property type="protein sequence ID" value="SOQ42526.1"/>
    <property type="molecule type" value="Genomic_DNA"/>
</dbReference>